<gene>
    <name evidence="2" type="ORF">F7R91_12500</name>
</gene>
<evidence type="ECO:0000313" key="3">
    <source>
        <dbReference type="Proteomes" id="UP000442707"/>
    </source>
</evidence>
<proteinExistence type="predicted"/>
<name>A0A6H9V0D8_9ACTN</name>
<dbReference type="Proteomes" id="UP000442707">
    <property type="component" value="Unassembled WGS sequence"/>
</dbReference>
<dbReference type="RefSeq" id="WP_150948041.1">
    <property type="nucleotide sequence ID" value="NZ_VZRB01000007.1"/>
</dbReference>
<sequence length="114" mass="12866">MYDQTRAQQPADRPPGRADRRAPGPEPLLPSDERDKITRRLGHAVNTFADTPGEALEEAESAFDEATDALVNALAERRRVLRAGWQDQNPETQSAELRLAMREYREITGRLLRA</sequence>
<organism evidence="2 3">
    <name type="scientific">Streptomyces luteolifulvus</name>
    <dbReference type="NCBI Taxonomy" id="2615112"/>
    <lineage>
        <taxon>Bacteria</taxon>
        <taxon>Bacillati</taxon>
        <taxon>Actinomycetota</taxon>
        <taxon>Actinomycetes</taxon>
        <taxon>Kitasatosporales</taxon>
        <taxon>Streptomycetaceae</taxon>
        <taxon>Streptomyces</taxon>
    </lineage>
</organism>
<dbReference type="AlphaFoldDB" id="A0A6H9V0D8"/>
<feature type="region of interest" description="Disordered" evidence="1">
    <location>
        <begin position="1"/>
        <end position="36"/>
    </location>
</feature>
<accession>A0A6H9V0D8</accession>
<protein>
    <submittedName>
        <fullName evidence="2">Uncharacterized protein</fullName>
    </submittedName>
</protein>
<evidence type="ECO:0000313" key="2">
    <source>
        <dbReference type="EMBL" id="KAB1147343.1"/>
    </source>
</evidence>
<dbReference type="EMBL" id="VZRB01000007">
    <property type="protein sequence ID" value="KAB1147343.1"/>
    <property type="molecule type" value="Genomic_DNA"/>
</dbReference>
<keyword evidence="3" id="KW-1185">Reference proteome</keyword>
<reference evidence="2 3" key="1">
    <citation type="submission" date="2019-09" db="EMBL/GenBank/DDBJ databases">
        <title>Screening of Novel Bioactive Compounds from Soil-Associated.</title>
        <authorList>
            <person name="Zhao S."/>
        </authorList>
    </citation>
    <scope>NUCLEOTIDE SEQUENCE [LARGE SCALE GENOMIC DNA]</scope>
    <source>
        <strain evidence="2 3">HIT-DPA4</strain>
    </source>
</reference>
<comment type="caution">
    <text evidence="2">The sequence shown here is derived from an EMBL/GenBank/DDBJ whole genome shotgun (WGS) entry which is preliminary data.</text>
</comment>
<feature type="compositionally biased region" description="Basic and acidic residues" evidence="1">
    <location>
        <begin position="14"/>
        <end position="23"/>
    </location>
</feature>
<evidence type="ECO:0000256" key="1">
    <source>
        <dbReference type="SAM" id="MobiDB-lite"/>
    </source>
</evidence>